<organism evidence="11 12">
    <name type="scientific">Myripristis murdjan</name>
    <name type="common">pinecone soldierfish</name>
    <dbReference type="NCBI Taxonomy" id="586833"/>
    <lineage>
        <taxon>Eukaryota</taxon>
        <taxon>Metazoa</taxon>
        <taxon>Chordata</taxon>
        <taxon>Craniata</taxon>
        <taxon>Vertebrata</taxon>
        <taxon>Euteleostomi</taxon>
        <taxon>Actinopterygii</taxon>
        <taxon>Neopterygii</taxon>
        <taxon>Teleostei</taxon>
        <taxon>Neoteleostei</taxon>
        <taxon>Acanthomorphata</taxon>
        <taxon>Holocentriformes</taxon>
        <taxon>Holocentridae</taxon>
        <taxon>Myripristis</taxon>
    </lineage>
</organism>
<dbReference type="Pfam" id="PF00822">
    <property type="entry name" value="PMP22_Claudin"/>
    <property type="match status" value="1"/>
</dbReference>
<dbReference type="InterPro" id="IPR004031">
    <property type="entry name" value="PMP22/EMP/MP20/Claudin"/>
</dbReference>
<name>A0A667YLA0_9TELE</name>
<dbReference type="PROSITE" id="PS01346">
    <property type="entry name" value="CLAUDIN"/>
    <property type="match status" value="1"/>
</dbReference>
<evidence type="ECO:0000256" key="8">
    <source>
        <dbReference type="ARBA" id="ARBA00022989"/>
    </source>
</evidence>
<evidence type="ECO:0000313" key="12">
    <source>
        <dbReference type="Proteomes" id="UP000472263"/>
    </source>
</evidence>
<proteinExistence type="inferred from homology"/>
<dbReference type="Gene3D" id="1.20.140.150">
    <property type="match status" value="1"/>
</dbReference>
<evidence type="ECO:0000256" key="7">
    <source>
        <dbReference type="ARBA" id="ARBA00022949"/>
    </source>
</evidence>
<evidence type="ECO:0000313" key="11">
    <source>
        <dbReference type="Ensembl" id="ENSMMDP00005027163.1"/>
    </source>
</evidence>
<dbReference type="GeneTree" id="ENSGT00940000165704"/>
<reference evidence="11" key="1">
    <citation type="submission" date="2019-06" db="EMBL/GenBank/DDBJ databases">
        <authorList>
            <consortium name="Wellcome Sanger Institute Data Sharing"/>
        </authorList>
    </citation>
    <scope>NUCLEOTIDE SEQUENCE [LARGE SCALE GENOMIC DNA]</scope>
</reference>
<dbReference type="InterPro" id="IPR006187">
    <property type="entry name" value="Claudin"/>
</dbReference>
<dbReference type="PRINTS" id="PR01077">
    <property type="entry name" value="CLAUDIN"/>
</dbReference>
<comment type="subcellular location">
    <subcellularLocation>
        <location evidence="1">Cell junction</location>
        <location evidence="1">Tight junction</location>
    </subcellularLocation>
    <subcellularLocation>
        <location evidence="2">Cell membrane</location>
        <topology evidence="2">Multi-pass membrane protein</topology>
    </subcellularLocation>
</comment>
<protein>
    <submittedName>
        <fullName evidence="11">Claudin f</fullName>
    </submittedName>
</protein>
<dbReference type="OrthoDB" id="8925699at2759"/>
<dbReference type="Ensembl" id="ENSMMDT00005027735.1">
    <property type="protein sequence ID" value="ENSMMDP00005027163.1"/>
    <property type="gene ID" value="ENSMMDG00005012952.1"/>
</dbReference>
<dbReference type="AlphaFoldDB" id="A0A667YLA0"/>
<evidence type="ECO:0000256" key="4">
    <source>
        <dbReference type="ARBA" id="ARBA00022427"/>
    </source>
</evidence>
<keyword evidence="7" id="KW-0965">Cell junction</keyword>
<dbReference type="InterPro" id="IPR017974">
    <property type="entry name" value="Claudin_CS"/>
</dbReference>
<dbReference type="InParanoid" id="A0A667YLA0"/>
<keyword evidence="5" id="KW-1003">Cell membrane</keyword>
<dbReference type="GO" id="GO:0005923">
    <property type="term" value="C:bicellular tight junction"/>
    <property type="evidence" value="ECO:0007669"/>
    <property type="project" value="UniProtKB-SubCell"/>
</dbReference>
<evidence type="ECO:0000256" key="6">
    <source>
        <dbReference type="ARBA" id="ARBA00022692"/>
    </source>
</evidence>
<evidence type="ECO:0000256" key="2">
    <source>
        <dbReference type="ARBA" id="ARBA00004651"/>
    </source>
</evidence>
<reference evidence="11" key="2">
    <citation type="submission" date="2025-08" db="UniProtKB">
        <authorList>
            <consortium name="Ensembl"/>
        </authorList>
    </citation>
    <scope>IDENTIFICATION</scope>
</reference>
<keyword evidence="8 10" id="KW-1133">Transmembrane helix</keyword>
<evidence type="ECO:0000256" key="3">
    <source>
        <dbReference type="ARBA" id="ARBA00008295"/>
    </source>
</evidence>
<evidence type="ECO:0000256" key="5">
    <source>
        <dbReference type="ARBA" id="ARBA00022475"/>
    </source>
</evidence>
<feature type="transmembrane region" description="Helical" evidence="10">
    <location>
        <begin position="12"/>
        <end position="30"/>
    </location>
</feature>
<dbReference type="GO" id="GO:0005886">
    <property type="term" value="C:plasma membrane"/>
    <property type="evidence" value="ECO:0007669"/>
    <property type="project" value="UniProtKB-SubCell"/>
</dbReference>
<gene>
    <name evidence="11" type="primary">cldnf</name>
</gene>
<feature type="transmembrane region" description="Helical" evidence="10">
    <location>
        <begin position="162"/>
        <end position="181"/>
    </location>
</feature>
<dbReference type="FunCoup" id="A0A667YLA0">
    <property type="interactions" value="163"/>
</dbReference>
<feature type="transmembrane region" description="Helical" evidence="10">
    <location>
        <begin position="79"/>
        <end position="102"/>
    </location>
</feature>
<reference evidence="11" key="3">
    <citation type="submission" date="2025-09" db="UniProtKB">
        <authorList>
            <consortium name="Ensembl"/>
        </authorList>
    </citation>
    <scope>IDENTIFICATION</scope>
</reference>
<evidence type="ECO:0000256" key="1">
    <source>
        <dbReference type="ARBA" id="ARBA00004435"/>
    </source>
</evidence>
<feature type="transmembrane region" description="Helical" evidence="10">
    <location>
        <begin position="114"/>
        <end position="142"/>
    </location>
</feature>
<keyword evidence="12" id="KW-1185">Reference proteome</keyword>
<accession>A0A667YLA0</accession>
<keyword evidence="9 10" id="KW-0472">Membrane</keyword>
<keyword evidence="6 10" id="KW-0812">Transmembrane</keyword>
<evidence type="ECO:0000256" key="10">
    <source>
        <dbReference type="SAM" id="Phobius"/>
    </source>
</evidence>
<dbReference type="Proteomes" id="UP000472263">
    <property type="component" value="Chromosome 13"/>
</dbReference>
<keyword evidence="4" id="KW-0796">Tight junction</keyword>
<sequence>MGRIGKEVAGQIISFIGLVGVAVTCGIPMWRVTSYIGANIVTGQIVWDGLWMNCVMQSTGQMQCKMNESVMRLSRDLQAARALVIISIVFGAIGFMITFIGAKCTSCLKKESNMAKVVITAGCLIIFAGILVLIPVCWSATITITDFQNPITVEAQRREIGASIYIGWASAGLLLIGGIILTTSCPPQQPMYGYPGYGPPPAYPYMGPVAKPAVYGPVYAPAPSQPYTGTGSYVPSKQYAAPTTYSARQYL</sequence>
<dbReference type="GO" id="GO:0005198">
    <property type="term" value="F:structural molecule activity"/>
    <property type="evidence" value="ECO:0007669"/>
    <property type="project" value="InterPro"/>
</dbReference>
<dbReference type="FunFam" id="1.20.140.150:FF:000001">
    <property type="entry name" value="Claudin"/>
    <property type="match status" value="1"/>
</dbReference>
<comment type="similarity">
    <text evidence="3">Belongs to the claudin family.</text>
</comment>
<dbReference type="PANTHER" id="PTHR12002">
    <property type="entry name" value="CLAUDIN"/>
    <property type="match status" value="1"/>
</dbReference>
<evidence type="ECO:0000256" key="9">
    <source>
        <dbReference type="ARBA" id="ARBA00023136"/>
    </source>
</evidence>